<feature type="region of interest" description="Disordered" evidence="1">
    <location>
        <begin position="70"/>
        <end position="124"/>
    </location>
</feature>
<feature type="region of interest" description="Disordered" evidence="1">
    <location>
        <begin position="146"/>
        <end position="193"/>
    </location>
</feature>
<feature type="compositionally biased region" description="Basic and acidic residues" evidence="1">
    <location>
        <begin position="89"/>
        <end position="100"/>
    </location>
</feature>
<comment type="caution">
    <text evidence="2">The sequence shown here is derived from an EMBL/GenBank/DDBJ whole genome shotgun (WGS) entry which is preliminary data.</text>
</comment>
<name>A0A448XER6_9PLAT</name>
<proteinExistence type="predicted"/>
<dbReference type="Proteomes" id="UP000784294">
    <property type="component" value="Unassembled WGS sequence"/>
</dbReference>
<feature type="compositionally biased region" description="Low complexity" evidence="1">
    <location>
        <begin position="146"/>
        <end position="156"/>
    </location>
</feature>
<reference evidence="2" key="1">
    <citation type="submission" date="2018-11" db="EMBL/GenBank/DDBJ databases">
        <authorList>
            <consortium name="Pathogen Informatics"/>
        </authorList>
    </citation>
    <scope>NUCLEOTIDE SEQUENCE</scope>
</reference>
<keyword evidence="3" id="KW-1185">Reference proteome</keyword>
<dbReference type="AlphaFoldDB" id="A0A448XER6"/>
<protein>
    <submittedName>
        <fullName evidence="2">Uncharacterized protein</fullName>
    </submittedName>
</protein>
<feature type="region of interest" description="Disordered" evidence="1">
    <location>
        <begin position="262"/>
        <end position="284"/>
    </location>
</feature>
<feature type="compositionally biased region" description="Basic and acidic residues" evidence="1">
    <location>
        <begin position="70"/>
        <end position="81"/>
    </location>
</feature>
<evidence type="ECO:0000256" key="1">
    <source>
        <dbReference type="SAM" id="MobiDB-lite"/>
    </source>
</evidence>
<feature type="compositionally biased region" description="Polar residues" evidence="1">
    <location>
        <begin position="263"/>
        <end position="274"/>
    </location>
</feature>
<feature type="compositionally biased region" description="Basic and acidic residues" evidence="1">
    <location>
        <begin position="165"/>
        <end position="191"/>
    </location>
</feature>
<feature type="region of interest" description="Disordered" evidence="1">
    <location>
        <begin position="399"/>
        <end position="425"/>
    </location>
</feature>
<feature type="region of interest" description="Disordered" evidence="1">
    <location>
        <begin position="449"/>
        <end position="468"/>
    </location>
</feature>
<sequence length="468" mass="52818">MPRVSISGPEFCHRDLGEAKERLLPEKLTQKNLLTTDWRKQPLNNGHSHHRRQCASNVHSFNNEALRENVEKHEKKKERDVSCNLTGDMAKKQVDRERSASKKTNPALLSKHPLTVPSIPASEYDKSRRVKQGLLSPNNFQYTFLSSPLSSHSPHPSLVPPPSPSREHPSCAPRNKSDRKQTQDTTKEENNRSANLSFFSSHRQQSSQQSEGNNGKFEDRFSLYSLHKLMHSRLDLDQVSLVNLRSEERAFHGTNKEVPKTFCESNEASKSNKITGEKKQAKQKRLKNYGKSLLSSRSSSKISPEVKMDVMKGNELVGGSKKQARARCRLAGQRCSIPHLLPCRQRLSVGSVALNVWDRIMERGIGWSRTGLSHSKSAGSLNSRLAGFGMNTNGINVRNESKTMKHVDEQRLSNDSTERPGSPRENILKHNLSRACEEKCQFKSKFSSVHNELDRPPRVPTAPLLEVC</sequence>
<dbReference type="EMBL" id="CAAALY010248392">
    <property type="protein sequence ID" value="VEL34786.1"/>
    <property type="molecule type" value="Genomic_DNA"/>
</dbReference>
<evidence type="ECO:0000313" key="2">
    <source>
        <dbReference type="EMBL" id="VEL34786.1"/>
    </source>
</evidence>
<evidence type="ECO:0000313" key="3">
    <source>
        <dbReference type="Proteomes" id="UP000784294"/>
    </source>
</evidence>
<accession>A0A448XER6</accession>
<gene>
    <name evidence="2" type="ORF">PXEA_LOCUS28226</name>
</gene>
<organism evidence="2 3">
    <name type="scientific">Protopolystoma xenopodis</name>
    <dbReference type="NCBI Taxonomy" id="117903"/>
    <lineage>
        <taxon>Eukaryota</taxon>
        <taxon>Metazoa</taxon>
        <taxon>Spiralia</taxon>
        <taxon>Lophotrochozoa</taxon>
        <taxon>Platyhelminthes</taxon>
        <taxon>Monogenea</taxon>
        <taxon>Polyopisthocotylea</taxon>
        <taxon>Polystomatidea</taxon>
        <taxon>Polystomatidae</taxon>
        <taxon>Protopolystoma</taxon>
    </lineage>
</organism>